<proteinExistence type="predicted"/>
<dbReference type="OrthoDB" id="143427at2"/>
<feature type="region of interest" description="Disordered" evidence="1">
    <location>
        <begin position="638"/>
        <end position="689"/>
    </location>
</feature>
<dbReference type="EMBL" id="BIFT01000001">
    <property type="protein sequence ID" value="GCE25064.1"/>
    <property type="molecule type" value="Genomic_DNA"/>
</dbReference>
<organism evidence="2 3">
    <name type="scientific">Dictyobacter alpinus</name>
    <dbReference type="NCBI Taxonomy" id="2014873"/>
    <lineage>
        <taxon>Bacteria</taxon>
        <taxon>Bacillati</taxon>
        <taxon>Chloroflexota</taxon>
        <taxon>Ktedonobacteria</taxon>
        <taxon>Ktedonobacterales</taxon>
        <taxon>Dictyobacteraceae</taxon>
        <taxon>Dictyobacter</taxon>
    </lineage>
</organism>
<name>A0A402B132_9CHLR</name>
<feature type="region of interest" description="Disordered" evidence="1">
    <location>
        <begin position="183"/>
        <end position="202"/>
    </location>
</feature>
<comment type="caution">
    <text evidence="2">The sequence shown here is derived from an EMBL/GenBank/DDBJ whole genome shotgun (WGS) entry which is preliminary data.</text>
</comment>
<protein>
    <submittedName>
        <fullName evidence="2">Uncharacterized protein</fullName>
    </submittedName>
</protein>
<gene>
    <name evidence="2" type="ORF">KDA_05480</name>
</gene>
<dbReference type="Proteomes" id="UP000287171">
    <property type="component" value="Unassembled WGS sequence"/>
</dbReference>
<evidence type="ECO:0000256" key="1">
    <source>
        <dbReference type="SAM" id="MobiDB-lite"/>
    </source>
</evidence>
<keyword evidence="3" id="KW-1185">Reference proteome</keyword>
<dbReference type="AlphaFoldDB" id="A0A402B132"/>
<sequence>MLTKPRDPAKMLRNSANMRRQKRFSPLMLIGLAVTAVVVLIGVGVFVIIPRLGSHAAAAINMNCTLMIPANPLTAQGLATPYQLVATDPAQGACNEANVNQAAFVQAVILDPQTGQMSAYEPVVVDQGTQPAVAPVVPQLPAGAIVGIWFGDNGTVLTLQNNAKAAAQNNNAATQNTTAAAQNNNAAAAQNQQQTPAQAQNAMKKVRMRVGGQGMNTGNCVNGLANSPFGQFGYCNAVNFFQTANQLVAAGKITIPALGMAKDGMTCPSTRDFGIVDMDQSDNVQTQYLATANGQIAQLNAANQAQLQGATTLGNPSDNALVSKIVDPALGCTAFAIPDLVNPGTMTATMATDELEAAANQQAPVALIPSLDDFVLVNGQPNLNKLNAYRVGVDQTPAATLNDASTTTYCQNLVNVALPRLNLDMPIFQNLPSPDGGAAANNLFTFLANRLNATLGAGGLNCVGALNIQNPVALTTDGNGVVTAATITVKPVPANAANGNAGNGNAGNGTGGVQQVATGGATINLDTAAGNAPVALNITYPNHPNQSINVNIATDSCTGNPIFTQQENTDGNSQNMANTVINNLQGLQAIPNNWFFTVTDPAQNNMIVGCGSVAANGTTGTATLGTVVGTCNATPAPAAGTTPAAVTTPATNPCTPGAGNQAANGGQNNTGQNAGAQPTPVSHKKKHHH</sequence>
<evidence type="ECO:0000313" key="3">
    <source>
        <dbReference type="Proteomes" id="UP000287171"/>
    </source>
</evidence>
<reference evidence="3" key="1">
    <citation type="submission" date="2018-12" db="EMBL/GenBank/DDBJ databases">
        <title>Tengunoibacter tsumagoiensis gen. nov., sp. nov., Dictyobacter kobayashii sp. nov., D. alpinus sp. nov., and D. joshuensis sp. nov. and description of Dictyobacteraceae fam. nov. within the order Ktedonobacterales isolated from Tengu-no-mugimeshi.</title>
        <authorList>
            <person name="Wang C.M."/>
            <person name="Zheng Y."/>
            <person name="Sakai Y."/>
            <person name="Toyoda A."/>
            <person name="Minakuchi Y."/>
            <person name="Abe K."/>
            <person name="Yokota A."/>
            <person name="Yabe S."/>
        </authorList>
    </citation>
    <scope>NUCLEOTIDE SEQUENCE [LARGE SCALE GENOMIC DNA]</scope>
    <source>
        <strain evidence="3">Uno16</strain>
    </source>
</reference>
<dbReference type="RefSeq" id="WP_126625696.1">
    <property type="nucleotide sequence ID" value="NZ_BIFT01000001.1"/>
</dbReference>
<feature type="compositionally biased region" description="Low complexity" evidence="1">
    <location>
        <begin position="638"/>
        <end position="677"/>
    </location>
</feature>
<evidence type="ECO:0000313" key="2">
    <source>
        <dbReference type="EMBL" id="GCE25064.1"/>
    </source>
</evidence>
<accession>A0A402B132</accession>